<dbReference type="WBParaSite" id="PSAMB.scaffold85size82680.g1728.t1">
    <property type="protein sequence ID" value="PSAMB.scaffold85size82680.g1728.t1"/>
    <property type="gene ID" value="PSAMB.scaffold85size82680.g1728"/>
</dbReference>
<feature type="region of interest" description="Disordered" evidence="2">
    <location>
        <begin position="86"/>
        <end position="197"/>
    </location>
</feature>
<dbReference type="AlphaFoldDB" id="A0A914XK20"/>
<feature type="compositionally biased region" description="Pro residues" evidence="2">
    <location>
        <begin position="858"/>
        <end position="876"/>
    </location>
</feature>
<dbReference type="GO" id="GO:0005737">
    <property type="term" value="C:cytoplasm"/>
    <property type="evidence" value="ECO:0007669"/>
    <property type="project" value="TreeGrafter"/>
</dbReference>
<feature type="compositionally biased region" description="Polar residues" evidence="2">
    <location>
        <begin position="585"/>
        <end position="609"/>
    </location>
</feature>
<evidence type="ECO:0000313" key="4">
    <source>
        <dbReference type="WBParaSite" id="PSAMB.scaffold85size82680.g1728.t1"/>
    </source>
</evidence>
<evidence type="ECO:0000256" key="1">
    <source>
        <dbReference type="SAM" id="Coils"/>
    </source>
</evidence>
<feature type="compositionally biased region" description="Polar residues" evidence="2">
    <location>
        <begin position="915"/>
        <end position="930"/>
    </location>
</feature>
<feature type="compositionally biased region" description="Polar residues" evidence="2">
    <location>
        <begin position="887"/>
        <end position="899"/>
    </location>
</feature>
<feature type="compositionally biased region" description="Polar residues" evidence="2">
    <location>
        <begin position="1005"/>
        <end position="1031"/>
    </location>
</feature>
<evidence type="ECO:0000313" key="3">
    <source>
        <dbReference type="Proteomes" id="UP000887566"/>
    </source>
</evidence>
<organism evidence="3 4">
    <name type="scientific">Plectus sambesii</name>
    <dbReference type="NCBI Taxonomy" id="2011161"/>
    <lineage>
        <taxon>Eukaryota</taxon>
        <taxon>Metazoa</taxon>
        <taxon>Ecdysozoa</taxon>
        <taxon>Nematoda</taxon>
        <taxon>Chromadorea</taxon>
        <taxon>Plectida</taxon>
        <taxon>Plectina</taxon>
        <taxon>Plectoidea</taxon>
        <taxon>Plectidae</taxon>
        <taxon>Plectus</taxon>
    </lineage>
</organism>
<feature type="region of interest" description="Disordered" evidence="2">
    <location>
        <begin position="834"/>
        <end position="1076"/>
    </location>
</feature>
<sequence>MPGFFTWKPRSKRAASVETATPSRYEADSFDSGSTAKGHGGFLGFGGGGGGGKQTNGVSLPQSTSMGQKIAERVELLSRLNQVWEDQHRSFSRKRTELVDQSAPVERPHTKVRFREQPLADDTEIVGASSQTKQPPPPQPSAQWHYPPPVGDEKKSEATAPLASMESANDLSQRSAAENAANRSMRTGSVPRTFGPVHTNHVPQYLLDDDPGIMSEAETSATGRWSTGRGRNAVVRPQNGYFGSSLGLVFLQYSDEVKRALLPAEVNSVSDIKALFIRSFPGLGQDYLDLPHVKIYIQEPGKSELFYELDDLSRDRPSSFRVAQSQSTAADQLRFQRLSFATSSLRVGRGDVKDRSVLKIREQLPNRFAATSPTPAQFFDRHDEVNYFSESELDVPDYRKRNGPLNFALNQRQGRFVPPPPTTAFYPNRPASAVPPGAAPTPPRRLYGPTTPTAPPKPIRSPSATFANGLGAMTNGHGRNSPSPAGRSVFRSASDNQAASTMDSYYGADPYASDSSHEPRSGSVTPIIDKEARVRMQSMEQQLAGLSSLVHTALMSKGTSEAVFKDIEMLRREILGNNRAGPSDIDTSSEAGSVSRFSDLSSDKGSSGFRQEKDQLSGSYNDAPEVRHQLQGMKRRVGDLQGELRHLRRIAQVNAQSSRDLLKDTFEKIRSILASSKQLHELSPLRAQLETNLFAEDDSNRDRLLVDREQTDHKQSIKRVETGLSDFEQQVEQLRRSVVQNNRKLRMSEVESLTNTLTHLGRTAAGLKTNFPQLQNRLKHVMAAEMEKVVREEKFLKDEPQRIDQALRRCKKLTNMMVTMKKLAMVQDPAASPIRENAAKPPIPPSSVGQPVGMSEAPPVPPPPENYRRPSPPKSSPPKDLVAAPGGNNTSAASKQASQEQHHVLDTLLEELQTVAKNPNEQTSKSSSPERTLVNGDTDSDTIKRNTKPPTSMMTDSTMSAPVNGADGRPRSRSATPSSVNSEPTAKPPVPPPPQRYSTLERVRYTSSDVNALKTQLQRPPTAIAQTNAIESSEDQKQWLKSASSSESLNSQDGRSGIDGGVKPPPPPPPPRNRQELLEQRQQELVEKQRQLQSQFHKLQELRTNGSGASPQTYGPVYANLRR</sequence>
<dbReference type="Gene3D" id="1.20.58.1540">
    <property type="entry name" value="Actin interacting protein 3, C-terminal domain"/>
    <property type="match status" value="1"/>
</dbReference>
<feature type="compositionally biased region" description="Pro residues" evidence="2">
    <location>
        <begin position="134"/>
        <end position="150"/>
    </location>
</feature>
<dbReference type="PANTHER" id="PTHR22741:SF10">
    <property type="entry name" value="COILED-COIL DOMAIN-CONTAINING PROTEIN CG32809"/>
    <property type="match status" value="1"/>
</dbReference>
<dbReference type="PANTHER" id="PTHR22741">
    <property type="entry name" value="P140CAP/SNIP-RELATED"/>
    <property type="match status" value="1"/>
</dbReference>
<feature type="compositionally biased region" description="Low complexity" evidence="2">
    <location>
        <begin position="1042"/>
        <end position="1051"/>
    </location>
</feature>
<feature type="compositionally biased region" description="Polar residues" evidence="2">
    <location>
        <begin position="166"/>
        <end position="187"/>
    </location>
</feature>
<proteinExistence type="predicted"/>
<feature type="region of interest" description="Disordered" evidence="2">
    <location>
        <begin position="577"/>
        <end position="623"/>
    </location>
</feature>
<accession>A0A914XK20</accession>
<dbReference type="Proteomes" id="UP000887566">
    <property type="component" value="Unplaced"/>
</dbReference>
<feature type="region of interest" description="Disordered" evidence="2">
    <location>
        <begin position="1099"/>
        <end position="1123"/>
    </location>
</feature>
<feature type="compositionally biased region" description="Gly residues" evidence="2">
    <location>
        <begin position="38"/>
        <end position="54"/>
    </location>
</feature>
<dbReference type="InterPro" id="IPR051825">
    <property type="entry name" value="SRCIN1"/>
</dbReference>
<feature type="compositionally biased region" description="Pro residues" evidence="2">
    <location>
        <begin position="986"/>
        <end position="995"/>
    </location>
</feature>
<evidence type="ECO:0000256" key="2">
    <source>
        <dbReference type="SAM" id="MobiDB-lite"/>
    </source>
</evidence>
<keyword evidence="1" id="KW-0175">Coiled coil</keyword>
<feature type="coiled-coil region" evidence="1">
    <location>
        <begin position="717"/>
        <end position="744"/>
    </location>
</feature>
<feature type="compositionally biased region" description="Polar residues" evidence="2">
    <location>
        <begin position="491"/>
        <end position="503"/>
    </location>
</feature>
<reference evidence="4" key="1">
    <citation type="submission" date="2022-11" db="UniProtKB">
        <authorList>
            <consortium name="WormBaseParasite"/>
        </authorList>
    </citation>
    <scope>IDENTIFICATION</scope>
</reference>
<protein>
    <submittedName>
        <fullName evidence="4">Actin interacting protein 3-like C-terminal domain-containing protein</fullName>
    </submittedName>
</protein>
<feature type="compositionally biased region" description="Basic and acidic residues" evidence="2">
    <location>
        <begin position="86"/>
        <end position="98"/>
    </location>
</feature>
<feature type="compositionally biased region" description="Polar residues" evidence="2">
    <location>
        <begin position="973"/>
        <end position="984"/>
    </location>
</feature>
<feature type="compositionally biased region" description="Polar residues" evidence="2">
    <location>
        <begin position="55"/>
        <end position="66"/>
    </location>
</feature>
<feature type="region of interest" description="Disordered" evidence="2">
    <location>
        <begin position="1"/>
        <end position="66"/>
    </location>
</feature>
<feature type="region of interest" description="Disordered" evidence="2">
    <location>
        <begin position="411"/>
        <end position="526"/>
    </location>
</feature>
<name>A0A914XK20_9BILA</name>
<feature type="compositionally biased region" description="Basic and acidic residues" evidence="2">
    <location>
        <begin position="106"/>
        <end position="118"/>
    </location>
</feature>
<feature type="compositionally biased region" description="Polar residues" evidence="2">
    <location>
        <begin position="948"/>
        <end position="961"/>
    </location>
</feature>
<feature type="compositionally biased region" description="Polar residues" evidence="2">
    <location>
        <begin position="1099"/>
        <end position="1113"/>
    </location>
</feature>
<feature type="compositionally biased region" description="Pro residues" evidence="2">
    <location>
        <begin position="1063"/>
        <end position="1072"/>
    </location>
</feature>
<keyword evidence="3" id="KW-1185">Reference proteome</keyword>